<organism evidence="1 2">
    <name type="scientific">Mikania micrantha</name>
    <name type="common">bitter vine</name>
    <dbReference type="NCBI Taxonomy" id="192012"/>
    <lineage>
        <taxon>Eukaryota</taxon>
        <taxon>Viridiplantae</taxon>
        <taxon>Streptophyta</taxon>
        <taxon>Embryophyta</taxon>
        <taxon>Tracheophyta</taxon>
        <taxon>Spermatophyta</taxon>
        <taxon>Magnoliopsida</taxon>
        <taxon>eudicotyledons</taxon>
        <taxon>Gunneridae</taxon>
        <taxon>Pentapetalae</taxon>
        <taxon>asterids</taxon>
        <taxon>campanulids</taxon>
        <taxon>Asterales</taxon>
        <taxon>Asteraceae</taxon>
        <taxon>Asteroideae</taxon>
        <taxon>Heliantheae alliance</taxon>
        <taxon>Eupatorieae</taxon>
        <taxon>Mikania</taxon>
    </lineage>
</organism>
<evidence type="ECO:0000313" key="2">
    <source>
        <dbReference type="Proteomes" id="UP000326396"/>
    </source>
</evidence>
<protein>
    <submittedName>
        <fullName evidence="1">Uncharacterized protein</fullName>
    </submittedName>
</protein>
<sequence length="216" mass="25085">MVVVTSHMSIGRATVFRDVALRLQNPRALIMRAHHMDALLLTEMSEADRLHKEKKKKKRTLPHDTSTYQSHKLSQVKDLYLVEANFVPRGEFHTWSNTFRLQFDHWAAKTQEFHKGWNDLVEEVHTNDVRVAFMREELRKNMRLAVMAMVTTWQSIPMPPPPVMLATRDYPRGRGRTRATAHKTTRMPSRLHLLPGEGTSNVVQLHGLPDAMRHQL</sequence>
<gene>
    <name evidence="1" type="ORF">E3N88_17971</name>
</gene>
<dbReference type="Proteomes" id="UP000326396">
    <property type="component" value="Linkage Group LG17"/>
</dbReference>
<keyword evidence="2" id="KW-1185">Reference proteome</keyword>
<dbReference type="EMBL" id="SZYD01000009">
    <property type="protein sequence ID" value="KAD5318025.1"/>
    <property type="molecule type" value="Genomic_DNA"/>
</dbReference>
<reference evidence="1 2" key="1">
    <citation type="submission" date="2019-05" db="EMBL/GenBank/DDBJ databases">
        <title>Mikania micrantha, genome provides insights into the molecular mechanism of rapid growth.</title>
        <authorList>
            <person name="Liu B."/>
        </authorList>
    </citation>
    <scope>NUCLEOTIDE SEQUENCE [LARGE SCALE GENOMIC DNA]</scope>
    <source>
        <strain evidence="1">NLD-2019</strain>
        <tissue evidence="1">Leaf</tissue>
    </source>
</reference>
<dbReference type="AlphaFoldDB" id="A0A5N6NVK5"/>
<accession>A0A5N6NVK5</accession>
<name>A0A5N6NVK5_9ASTR</name>
<evidence type="ECO:0000313" key="1">
    <source>
        <dbReference type="EMBL" id="KAD5318025.1"/>
    </source>
</evidence>
<proteinExistence type="predicted"/>
<comment type="caution">
    <text evidence="1">The sequence shown here is derived from an EMBL/GenBank/DDBJ whole genome shotgun (WGS) entry which is preliminary data.</text>
</comment>